<dbReference type="PANTHER" id="PTHR46143">
    <property type="entry name" value="CALPAIN-7"/>
    <property type="match status" value="1"/>
</dbReference>
<dbReference type="InterPro" id="IPR022684">
    <property type="entry name" value="Calpain_cysteine_protease"/>
</dbReference>
<evidence type="ECO:0000256" key="3">
    <source>
        <dbReference type="ARBA" id="ARBA00022801"/>
    </source>
</evidence>
<dbReference type="SUPFAM" id="SSF49758">
    <property type="entry name" value="Calpain large subunit, middle domain (domain III)"/>
    <property type="match status" value="2"/>
</dbReference>
<dbReference type="Gene3D" id="3.90.70.10">
    <property type="entry name" value="Cysteine proteinases"/>
    <property type="match status" value="1"/>
</dbReference>
<sequence length="864" mass="96259">MSQLEDVKSKALQAEKDVLTSTTQTEALEAAIRAAENYLSALRLATDPKEKKSLDAKCKEYITRAEGIKHSKESSPEPSNRNTKGAVRPRREPVSTRTLSNREQIILLENSKLNGAVFPPWSAQPDSEEFELDEEGELFTDSSELKLSKLQWEIFNGWKRPSELFSREVPVDFKEDNNVLMVSKKPMDLVQDVTTDCSVVASLCAGASQDTRGYSQLVRLVKMYPCDRDRSVPLVSPSGKYIFRMHFNGCFRKVVIDDRLPSSKTSRSLYVIDRNNPTLIWPALVEKAYLKVRGGYDFPGSNSGTDMWILTGWIPEQIFLHHDEVAPEQLWDRLFKSFREMDVLLTIGTGKLTTREERELGLISLHDYAILDMKDVNGKRQFLIKNPWAGGAVWKGLGGASALSALQEIESEFRPSQRSALSPGTFWMDCDEVLQHFENLYLNWNPCLFKHRQDIHFRWDLSKVAPVPGCFTENPQFAVTSKAGGKVWLLLSKHFKTGEASEAENQLLDSEVDDSAFISIYVFDKRGQRAYLSDGPLQRSPYVDSPNTLVRLDMPADMTYTAVVAEQSLHRSSHSFSLSGFSTSPLSISPATEKYAHVRKFQAAWTISTAGGNAESERYPSNPQFRLKVADSCDIAVLLETENTDLATHVKIFWSNGERVANVRSRDIVCDSGDYRRGFALAEGNAMAEGTYTIVCSTFAPDQLGRFTLRVSSTHPCEVKPLPREGAGRLLMSTGLGIFSPGTDRILAPITVFRLSRLKLIVRRKGSWIGHRTVAPSPILMTLELGQGPYKEILAASGDGDFSDSITGVRIESVDLQPELGTRGGVWLVAERVGGPGGQVEDHIEVEILSEERVEIGPWGVGDG</sequence>
<evidence type="ECO:0000256" key="7">
    <source>
        <dbReference type="SAM" id="MobiDB-lite"/>
    </source>
</evidence>
<dbReference type="InterPro" id="IPR022682">
    <property type="entry name" value="Calpain_domain_III"/>
</dbReference>
<keyword evidence="2 6" id="KW-0645">Protease</keyword>
<dbReference type="SUPFAM" id="SSF54001">
    <property type="entry name" value="Cysteine proteinases"/>
    <property type="match status" value="1"/>
</dbReference>
<feature type="domain" description="Calpain catalytic" evidence="8">
    <location>
        <begin position="128"/>
        <end position="446"/>
    </location>
</feature>
<comment type="similarity">
    <text evidence="1">Belongs to the peptidase C2 family. PalB/RIM13 subfamily.</text>
</comment>
<evidence type="ECO:0000256" key="6">
    <source>
        <dbReference type="PROSITE-ProRule" id="PRU00239"/>
    </source>
</evidence>
<reference evidence="9" key="1">
    <citation type="submission" date="2023-03" db="EMBL/GenBank/DDBJ databases">
        <title>Emydomyces testavorans Genome Sequence.</title>
        <authorList>
            <person name="Hoyer L."/>
        </authorList>
    </citation>
    <scope>NUCLEOTIDE SEQUENCE</scope>
    <source>
        <strain evidence="9">16-2883</strain>
    </source>
</reference>
<dbReference type="Gene3D" id="2.60.120.380">
    <property type="match status" value="1"/>
</dbReference>
<keyword evidence="3 6" id="KW-0378">Hydrolase</keyword>
<feature type="region of interest" description="Disordered" evidence="7">
    <location>
        <begin position="67"/>
        <end position="98"/>
    </location>
</feature>
<dbReference type="InterPro" id="IPR007330">
    <property type="entry name" value="MIT_dom"/>
</dbReference>
<evidence type="ECO:0000256" key="1">
    <source>
        <dbReference type="ARBA" id="ARBA00010193"/>
    </source>
</evidence>
<evidence type="ECO:0000313" key="9">
    <source>
        <dbReference type="EMBL" id="WEW58744.1"/>
    </source>
</evidence>
<dbReference type="Pfam" id="PF00648">
    <property type="entry name" value="Peptidase_C2"/>
    <property type="match status" value="1"/>
</dbReference>
<dbReference type="EMBL" id="CP120628">
    <property type="protein sequence ID" value="WEW58744.1"/>
    <property type="molecule type" value="Genomic_DNA"/>
</dbReference>
<evidence type="ECO:0000256" key="5">
    <source>
        <dbReference type="PIRSR" id="PIRSR622684-1"/>
    </source>
</evidence>
<dbReference type="PANTHER" id="PTHR46143:SF1">
    <property type="entry name" value="CALPAIN-7"/>
    <property type="match status" value="1"/>
</dbReference>
<dbReference type="PROSITE" id="PS50203">
    <property type="entry name" value="CALPAIN_CAT"/>
    <property type="match status" value="1"/>
</dbReference>
<dbReference type="GO" id="GO:0006508">
    <property type="term" value="P:proteolysis"/>
    <property type="evidence" value="ECO:0007669"/>
    <property type="project" value="UniProtKB-KW"/>
</dbReference>
<dbReference type="PRINTS" id="PR00704">
    <property type="entry name" value="CALPAIN"/>
</dbReference>
<keyword evidence="4 6" id="KW-0788">Thiol protease</keyword>
<dbReference type="Proteomes" id="UP001219355">
    <property type="component" value="Chromosome 2"/>
</dbReference>
<evidence type="ECO:0000256" key="2">
    <source>
        <dbReference type="ARBA" id="ARBA00022670"/>
    </source>
</evidence>
<keyword evidence="10" id="KW-1185">Reference proteome</keyword>
<feature type="active site" evidence="5 6">
    <location>
        <position position="366"/>
    </location>
</feature>
<dbReference type="InterPro" id="IPR001300">
    <property type="entry name" value="Peptidase_C2_calpain_cat"/>
</dbReference>
<feature type="active site" evidence="5 6">
    <location>
        <position position="197"/>
    </location>
</feature>
<protein>
    <submittedName>
        <fullName evidence="9">Cysteine protease</fullName>
    </submittedName>
</protein>
<dbReference type="InterPro" id="IPR051297">
    <property type="entry name" value="PalB/RIM13"/>
</dbReference>
<dbReference type="InterPro" id="IPR038765">
    <property type="entry name" value="Papain-like_cys_pep_sf"/>
</dbReference>
<dbReference type="InterPro" id="IPR036181">
    <property type="entry name" value="MIT_dom_sf"/>
</dbReference>
<dbReference type="SUPFAM" id="SSF116846">
    <property type="entry name" value="MIT domain"/>
    <property type="match status" value="1"/>
</dbReference>
<evidence type="ECO:0000256" key="4">
    <source>
        <dbReference type="ARBA" id="ARBA00022807"/>
    </source>
</evidence>
<accession>A0AAF0DIC9</accession>
<dbReference type="SMART" id="SM00230">
    <property type="entry name" value="CysPc"/>
    <property type="match status" value="1"/>
</dbReference>
<dbReference type="InterPro" id="IPR022683">
    <property type="entry name" value="Calpain_III"/>
</dbReference>
<proteinExistence type="inferred from homology"/>
<dbReference type="Pfam" id="PF25435">
    <property type="entry name" value="PalB_C"/>
    <property type="match status" value="1"/>
</dbReference>
<dbReference type="CDD" id="cd00044">
    <property type="entry name" value="CysPc"/>
    <property type="match status" value="1"/>
</dbReference>
<feature type="active site" evidence="5 6">
    <location>
        <position position="386"/>
    </location>
</feature>
<dbReference type="Pfam" id="PF01067">
    <property type="entry name" value="Calpain_III"/>
    <property type="match status" value="1"/>
</dbReference>
<feature type="region of interest" description="Disordered" evidence="7">
    <location>
        <begin position="1"/>
        <end position="22"/>
    </location>
</feature>
<organism evidence="9 10">
    <name type="scientific">Emydomyces testavorans</name>
    <dbReference type="NCBI Taxonomy" id="2070801"/>
    <lineage>
        <taxon>Eukaryota</taxon>
        <taxon>Fungi</taxon>
        <taxon>Dikarya</taxon>
        <taxon>Ascomycota</taxon>
        <taxon>Pezizomycotina</taxon>
        <taxon>Eurotiomycetes</taxon>
        <taxon>Eurotiomycetidae</taxon>
        <taxon>Onygenales</taxon>
        <taxon>Nannizziopsiaceae</taxon>
        <taxon>Emydomyces</taxon>
    </lineage>
</organism>
<dbReference type="AlphaFoldDB" id="A0AAF0DIC9"/>
<gene>
    <name evidence="9" type="primary">RIM13</name>
    <name evidence="9" type="ORF">PRK78_004212</name>
</gene>
<dbReference type="Gene3D" id="1.20.58.80">
    <property type="entry name" value="Phosphotransferase system, lactose/cellobiose-type IIA subunit"/>
    <property type="match status" value="1"/>
</dbReference>
<evidence type="ECO:0000313" key="10">
    <source>
        <dbReference type="Proteomes" id="UP001219355"/>
    </source>
</evidence>
<name>A0AAF0DIC9_9EURO</name>
<dbReference type="SMART" id="SM00745">
    <property type="entry name" value="MIT"/>
    <property type="match status" value="1"/>
</dbReference>
<dbReference type="InterPro" id="IPR036213">
    <property type="entry name" value="Calpain_III_sf"/>
</dbReference>
<feature type="compositionally biased region" description="Basic and acidic residues" evidence="7">
    <location>
        <begin position="1"/>
        <end position="18"/>
    </location>
</feature>
<dbReference type="SMART" id="SM00720">
    <property type="entry name" value="calpain_III"/>
    <property type="match status" value="1"/>
</dbReference>
<dbReference type="GO" id="GO:0004198">
    <property type="term" value="F:calcium-dependent cysteine-type endopeptidase activity"/>
    <property type="evidence" value="ECO:0007669"/>
    <property type="project" value="InterPro"/>
</dbReference>
<evidence type="ECO:0000259" key="8">
    <source>
        <dbReference type="PROSITE" id="PS50203"/>
    </source>
</evidence>